<accession>A0A4Y8D5G9</accession>
<proteinExistence type="predicted"/>
<comment type="caution">
    <text evidence="1">The sequence shown here is derived from an EMBL/GenBank/DDBJ whole genome shotgun (WGS) entry which is preliminary data.</text>
</comment>
<dbReference type="AlphaFoldDB" id="A0A4Y8D5G9"/>
<keyword evidence="2" id="KW-1185">Reference proteome</keyword>
<organism evidence="1 2">
    <name type="scientific">Botryotinia calthae</name>
    <dbReference type="NCBI Taxonomy" id="38488"/>
    <lineage>
        <taxon>Eukaryota</taxon>
        <taxon>Fungi</taxon>
        <taxon>Dikarya</taxon>
        <taxon>Ascomycota</taxon>
        <taxon>Pezizomycotina</taxon>
        <taxon>Leotiomycetes</taxon>
        <taxon>Helotiales</taxon>
        <taxon>Sclerotiniaceae</taxon>
        <taxon>Botryotinia</taxon>
    </lineage>
</organism>
<evidence type="ECO:0000313" key="2">
    <source>
        <dbReference type="Proteomes" id="UP000297299"/>
    </source>
</evidence>
<name>A0A4Y8D5G9_9HELO</name>
<protein>
    <submittedName>
        <fullName evidence="1">Uncharacterized protein</fullName>
    </submittedName>
</protein>
<evidence type="ECO:0000313" key="1">
    <source>
        <dbReference type="EMBL" id="TEY70267.1"/>
    </source>
</evidence>
<dbReference type="OrthoDB" id="3489820at2759"/>
<reference evidence="1 2" key="1">
    <citation type="submission" date="2017-11" db="EMBL/GenBank/DDBJ databases">
        <title>Comparative genomics of Botrytis spp.</title>
        <authorList>
            <person name="Valero-Jimenez C.A."/>
            <person name="Tapia P."/>
            <person name="Veloso J."/>
            <person name="Silva-Moreno E."/>
            <person name="Staats M."/>
            <person name="Valdes J.H."/>
            <person name="Van Kan J.A.L."/>
        </authorList>
    </citation>
    <scope>NUCLEOTIDE SEQUENCE [LARGE SCALE GENOMIC DNA]</scope>
    <source>
        <strain evidence="1 2">MUCL2830</strain>
    </source>
</reference>
<sequence>MSQYSIPHSNTAPYINNQNILPGPIDPRSAEGQRLRQAEHDLLTSKDIYSIVPRCRQPPEFLCIDAFRIFPKGWWKCTYVGCPVGAHDLGERLCPTLGSKGRYMQDGRMEADRNPIERQEGWWCCPNEECEMRSRRSLCEEKRICKCENNYGRDAVIKEREDACSMSSSVENVERSIAQLPAEPTEEEIDIMEGGLEPGMEYAYEDQEPSSSNPTKLLSLRLPRRLGILEVSLRDKPSSYN</sequence>
<dbReference type="Proteomes" id="UP000297299">
    <property type="component" value="Unassembled WGS sequence"/>
</dbReference>
<dbReference type="EMBL" id="PHWZ01000108">
    <property type="protein sequence ID" value="TEY70267.1"/>
    <property type="molecule type" value="Genomic_DNA"/>
</dbReference>
<gene>
    <name evidence="1" type="ORF">BOTCAL_0108g00220</name>
</gene>